<comment type="caution">
    <text evidence="5">The sequence shown here is derived from an EMBL/GenBank/DDBJ whole genome shotgun (WGS) entry which is preliminary data.</text>
</comment>
<evidence type="ECO:0000259" key="3">
    <source>
        <dbReference type="Pfam" id="PF02557"/>
    </source>
</evidence>
<feature type="domain" description="Phage tail tape measure protein" evidence="4">
    <location>
        <begin position="300"/>
        <end position="480"/>
    </location>
</feature>
<dbReference type="InterPro" id="IPR003709">
    <property type="entry name" value="VanY-like_core_dom"/>
</dbReference>
<evidence type="ECO:0000259" key="4">
    <source>
        <dbReference type="Pfam" id="PF10145"/>
    </source>
</evidence>
<reference evidence="5 6" key="1">
    <citation type="submission" date="2023-07" db="EMBL/GenBank/DDBJ databases">
        <title>Genomic Encyclopedia of Type Strains, Phase IV (KMG-IV): sequencing the most valuable type-strain genomes for metagenomic binning, comparative biology and taxonomic classification.</title>
        <authorList>
            <person name="Goeker M."/>
        </authorList>
    </citation>
    <scope>NUCLEOTIDE SEQUENCE [LARGE SCALE GENOMIC DNA]</scope>
    <source>
        <strain evidence="5 6">NIO-1023</strain>
    </source>
</reference>
<feature type="compositionally biased region" description="Basic and acidic residues" evidence="2">
    <location>
        <begin position="1035"/>
        <end position="1069"/>
    </location>
</feature>
<dbReference type="InterPro" id="IPR009045">
    <property type="entry name" value="Zn_M74/Hedgehog-like"/>
</dbReference>
<feature type="domain" description="D-alanyl-D-alanine carboxypeptidase-like core" evidence="3">
    <location>
        <begin position="764"/>
        <end position="824"/>
    </location>
</feature>
<dbReference type="CDD" id="cd14845">
    <property type="entry name" value="L-Ala-D-Glu_peptidase_like"/>
    <property type="match status" value="1"/>
</dbReference>
<evidence type="ECO:0000313" key="6">
    <source>
        <dbReference type="Proteomes" id="UP001232163"/>
    </source>
</evidence>
<organism evidence="5 6">
    <name type="scientific">Deinococcus enclensis</name>
    <dbReference type="NCBI Taxonomy" id="1049582"/>
    <lineage>
        <taxon>Bacteria</taxon>
        <taxon>Thermotogati</taxon>
        <taxon>Deinococcota</taxon>
        <taxon>Deinococci</taxon>
        <taxon>Deinococcales</taxon>
        <taxon>Deinococcaceae</taxon>
        <taxon>Deinococcus</taxon>
    </lineage>
</organism>
<dbReference type="PANTHER" id="PTHR37813:SF1">
    <property type="entry name" value="FELS-2 PROPHAGE PROTEIN"/>
    <property type="match status" value="1"/>
</dbReference>
<dbReference type="EMBL" id="JAURUR010000002">
    <property type="protein sequence ID" value="MDP9763837.1"/>
    <property type="molecule type" value="Genomic_DNA"/>
</dbReference>
<dbReference type="PANTHER" id="PTHR37813">
    <property type="entry name" value="FELS-2 PROPHAGE PROTEIN"/>
    <property type="match status" value="1"/>
</dbReference>
<dbReference type="Gene3D" id="3.30.1380.10">
    <property type="match status" value="1"/>
</dbReference>
<dbReference type="RefSeq" id="WP_307464972.1">
    <property type="nucleotide sequence ID" value="NZ_JAURUR010000002.1"/>
</dbReference>
<dbReference type="Proteomes" id="UP001232163">
    <property type="component" value="Unassembled WGS sequence"/>
</dbReference>
<feature type="region of interest" description="Disordered" evidence="2">
    <location>
        <begin position="1034"/>
        <end position="1070"/>
    </location>
</feature>
<keyword evidence="1" id="KW-1188">Viral release from host cell</keyword>
<dbReference type="Pfam" id="PF10145">
    <property type="entry name" value="PhageMin_Tail"/>
    <property type="match status" value="1"/>
</dbReference>
<evidence type="ECO:0000256" key="2">
    <source>
        <dbReference type="SAM" id="MobiDB-lite"/>
    </source>
</evidence>
<dbReference type="Pfam" id="PF02557">
    <property type="entry name" value="VanY"/>
    <property type="match status" value="1"/>
</dbReference>
<dbReference type="NCBIfam" id="TIGR01760">
    <property type="entry name" value="tape_meas_TP901"/>
    <property type="match status" value="1"/>
</dbReference>
<dbReference type="InterPro" id="IPR010090">
    <property type="entry name" value="Phage_tape_meas"/>
</dbReference>
<gene>
    <name evidence="5" type="ORF">QO006_001254</name>
</gene>
<sequence length="2019" mass="215637">MTKDPKRTVTYTLQSRATGIAGLERFYKSLEQILSVQDKIKAQGDVVAGLRAQAQESITVAQREAQAVRESVRVKQQATNEYAGYRRRQLTEEQIAINNTIRALGNQQRSMRDLWQAGKTTGADIVTQQREIQKAALEAAGALKRESDEYRKLTSIAASAERTINSATGKLTPGGFAHGVVQGIQGSGLFTQLAAMGGLGSTVQNLGIVAGGFTTAKKAALDFGNASNTAATASGFLAGGLNALGLALVAAGAGLVALGRTGMQELATLERGLNTLQANGVQNLAEVRSNVRALKDELGNVGKTLSEADLTAASGELVKANLSVADSLKVLAPAARLAAAENTNLVQTSTQLLMNTRQYNLDVSQSGRVADMFAKAGNLAAGTANDLSLGFGKVGGTGLQAKIAMNDLLGMLVELDLKGMSAADVGADALRTALSSLADPSKKAQGIFKELNIELEDSQGKARPAGDILADLGQKMRGMGITVNKATGELQGNGEALRTVAGLMDTRAAAAIINLTGDWREHGKAIQDSEGYATEYADTMSQGATQAMARFQTSLKDAGLALVENFAEPLSDLLDNVITPGAEKIGEWLRGLKGLSDMGEVSLALKIKTSDDASERFMKLLASGVVGAGEIIVRIVEGASANAAAADKQANDLVQAYELSKLQVELVKYGILPREMNPFKQLEQARMIAANEASFRAQLVTAMNQAVAAITGKAPTMQPLKGQGPLAPGQSRDLGVGLGSADTITRMDPAFQQQIGKALMQYVAQNAGGLIPYIHEGYRSQERQAQLYAQGRTAPGPVVTNAKPGQSIHNYGMAADIYWKDPKTGKVLSFNDPRALAAARSLGQIAVGQGLVWGGTPGWGGPVDLPHIQANLSWQEAARRAGGAPVNTPASTKPFTPATDQAVIAEARRILGKIKEYEEDGKLTAATQARSVLKAFEDSGPRAAEAIRFVQRETKAATAEVSKFGQGFDALKVKLEQTESLYKINDDTKGYIKSLDEIAAAALKAYEAEKARNGLTPKAQALYGLAGDATAKARQQREAIAREQKQDQDQAERDRKKAEEDRKRAEQEAARLAANRLAAERALQEGQRDLAKKTAQGVITDYQNQLKAAGDNAQARLAVEQRLAQDVLKARNVLDTVAAQEEKARLERERNAAMNADGVTKDQRVRLWGQYAERIAQVDRDLQVTLQENARETGRVVDAAQDTVWKEEDAERARAYAERVKGYLSDLETMTEDGLITVYNEARAHRDQELLQQVYDEWERRRKEALSAAEEEARVVGEIQEEAIARVTQEGLDLADSLEQVGDTQGAIDALQATLGDLYARAADGENAVDGINRVTDALNALSEALRLDTAMFDLTLDLTGTIDEQIAQMVEKIASIPESDPALRKKAEAHLATLRSQLPEYVDPSKSGYAPGSNGQGFAATQGNGSTELLDADSEVRQLLTDIELETDPARLQGLLSNLEAFMAEKSHLLSSWVVKNVEDAKSSAQEYIRIMQDIPDTPVGDAVSRTDGATDGATGGPANRYGELDAYLTSGQTDYSDPEAVKTLTDGLQQARAAGELTDAQLRDLLRTVQDLAAGPTIPEALDLTALEQAAVTAGNSVETLKQQLKDGTISAEDARKQMLELLPSLEKLATAAEKSGNTELAADLRKWAAALRALGGDALKAAEALTKLQEAATEVEKWGGLLKTVGKLFGQGEDSDFGILLGGAVNSATLGLKAFGQFMTGDFVGMAQTAVEWVMNLGSTIENLSPGLKAWKKGLLEVAAAQREAMGSAKINTWLNNPYHNELAADAAAREKLGNSSWLDRLGWDLFGGRPQHMDDATAKMKIEAAKAFASLGQDLATSLEDELMKGFESGSFDGVNASVDRKLDLFVAQTALRMLFAKSKLEDLLKAFAEESARGGDTSDELAAIRTERDRITQEWASLAPSLPGYGSGSDGSAPGSSPAGDPVVGANFYVANSSKIDLFDHVIQRADAMYLRHEGVLTRHGDVLARHADVLERVMRDGIRLTDAQGNMRGEFRT</sequence>
<name>A0ABT9MB71_9DEIO</name>
<accession>A0ABT9MB71</accession>
<feature type="region of interest" description="Disordered" evidence="2">
    <location>
        <begin position="1406"/>
        <end position="1426"/>
    </location>
</feature>
<evidence type="ECO:0000313" key="5">
    <source>
        <dbReference type="EMBL" id="MDP9763837.1"/>
    </source>
</evidence>
<evidence type="ECO:0000256" key="1">
    <source>
        <dbReference type="ARBA" id="ARBA00022612"/>
    </source>
</evidence>
<dbReference type="SUPFAM" id="SSF55166">
    <property type="entry name" value="Hedgehog/DD-peptidase"/>
    <property type="match status" value="1"/>
</dbReference>
<protein>
    <submittedName>
        <fullName evidence="5">TP901 family phage tail tape measure protein</fullName>
    </submittedName>
</protein>
<proteinExistence type="predicted"/>
<keyword evidence="6" id="KW-1185">Reference proteome</keyword>